<keyword evidence="6" id="KW-1185">Reference proteome</keyword>
<dbReference type="Gene3D" id="3.40.50.300">
    <property type="entry name" value="P-loop containing nucleotide triphosphate hydrolases"/>
    <property type="match status" value="1"/>
</dbReference>
<organism evidence="5 6">
    <name type="scientific">Stylosanthes scabra</name>
    <dbReference type="NCBI Taxonomy" id="79078"/>
    <lineage>
        <taxon>Eukaryota</taxon>
        <taxon>Viridiplantae</taxon>
        <taxon>Streptophyta</taxon>
        <taxon>Embryophyta</taxon>
        <taxon>Tracheophyta</taxon>
        <taxon>Spermatophyta</taxon>
        <taxon>Magnoliopsida</taxon>
        <taxon>eudicotyledons</taxon>
        <taxon>Gunneridae</taxon>
        <taxon>Pentapetalae</taxon>
        <taxon>rosids</taxon>
        <taxon>fabids</taxon>
        <taxon>Fabales</taxon>
        <taxon>Fabaceae</taxon>
        <taxon>Papilionoideae</taxon>
        <taxon>50 kb inversion clade</taxon>
        <taxon>dalbergioids sensu lato</taxon>
        <taxon>Dalbergieae</taxon>
        <taxon>Pterocarpus clade</taxon>
        <taxon>Stylosanthes</taxon>
    </lineage>
</organism>
<keyword evidence="1" id="KW-0433">Leucine-rich repeat</keyword>
<dbReference type="SUPFAM" id="SSF52200">
    <property type="entry name" value="Toll/Interleukin receptor TIR domain"/>
    <property type="match status" value="1"/>
</dbReference>
<reference evidence="5 6" key="1">
    <citation type="journal article" date="2023" name="Plants (Basel)">
        <title>Bridging the Gap: Combining Genomics and Transcriptomics Approaches to Understand Stylosanthes scabra, an Orphan Legume from the Brazilian Caatinga.</title>
        <authorList>
            <person name="Ferreira-Neto J.R.C."/>
            <person name="da Silva M.D."/>
            <person name="Binneck E."/>
            <person name="de Melo N.F."/>
            <person name="da Silva R.H."/>
            <person name="de Melo A.L.T.M."/>
            <person name="Pandolfi V."/>
            <person name="Bustamante F.O."/>
            <person name="Brasileiro-Vidal A.C."/>
            <person name="Benko-Iseppon A.M."/>
        </authorList>
    </citation>
    <scope>NUCLEOTIDE SEQUENCE [LARGE SCALE GENOMIC DNA]</scope>
    <source>
        <tissue evidence="5">Leaves</tissue>
    </source>
</reference>
<dbReference type="PRINTS" id="PR00364">
    <property type="entry name" value="DISEASERSIST"/>
</dbReference>
<dbReference type="Pfam" id="PF01582">
    <property type="entry name" value="TIR"/>
    <property type="match status" value="1"/>
</dbReference>
<dbReference type="EMBL" id="JASCZI010090629">
    <property type="protein sequence ID" value="MED6143196.1"/>
    <property type="molecule type" value="Genomic_DNA"/>
</dbReference>
<protein>
    <recommendedName>
        <fullName evidence="4">TIR domain-containing protein</fullName>
    </recommendedName>
</protein>
<dbReference type="Gene3D" id="1.10.8.430">
    <property type="entry name" value="Helical domain of apoptotic protease-activating factors"/>
    <property type="match status" value="1"/>
</dbReference>
<evidence type="ECO:0000256" key="1">
    <source>
        <dbReference type="ARBA" id="ARBA00022614"/>
    </source>
</evidence>
<dbReference type="InterPro" id="IPR000157">
    <property type="entry name" value="TIR_dom"/>
</dbReference>
<comment type="caution">
    <text evidence="5">The sequence shown here is derived from an EMBL/GenBank/DDBJ whole genome shotgun (WGS) entry which is preliminary data.</text>
</comment>
<dbReference type="Gene3D" id="3.80.10.10">
    <property type="entry name" value="Ribonuclease Inhibitor"/>
    <property type="match status" value="2"/>
</dbReference>
<evidence type="ECO:0000313" key="6">
    <source>
        <dbReference type="Proteomes" id="UP001341840"/>
    </source>
</evidence>
<dbReference type="Pfam" id="PF00931">
    <property type="entry name" value="NB-ARC"/>
    <property type="match status" value="1"/>
</dbReference>
<dbReference type="InterPro" id="IPR058546">
    <property type="entry name" value="RPS4B/Roq1-like_LRR"/>
</dbReference>
<evidence type="ECO:0000256" key="2">
    <source>
        <dbReference type="ARBA" id="ARBA00022737"/>
    </source>
</evidence>
<dbReference type="PANTHER" id="PTHR11017:SF431">
    <property type="entry name" value="ADP-RIBOSYL CYCLASE_CYCLIC ADP-RIBOSE HYDROLASE"/>
    <property type="match status" value="1"/>
</dbReference>
<dbReference type="InterPro" id="IPR032675">
    <property type="entry name" value="LRR_dom_sf"/>
</dbReference>
<evidence type="ECO:0000313" key="5">
    <source>
        <dbReference type="EMBL" id="MED6143196.1"/>
    </source>
</evidence>
<gene>
    <name evidence="5" type="ORF">PIB30_004287</name>
</gene>
<name>A0ABU6T3A7_9FABA</name>
<proteinExistence type="predicted"/>
<dbReference type="InterPro" id="IPR027417">
    <property type="entry name" value="P-loop_NTPase"/>
</dbReference>
<dbReference type="InterPro" id="IPR035897">
    <property type="entry name" value="Toll_tir_struct_dom_sf"/>
</dbReference>
<dbReference type="InterPro" id="IPR002182">
    <property type="entry name" value="NB-ARC"/>
</dbReference>
<evidence type="ECO:0000259" key="4">
    <source>
        <dbReference type="PROSITE" id="PS50104"/>
    </source>
</evidence>
<dbReference type="SMART" id="SM00255">
    <property type="entry name" value="TIR"/>
    <property type="match status" value="1"/>
</dbReference>
<sequence length="1132" mass="128901">MPVGRIPRWFEQRCSGGTCISFWFRGTKLPAKSILFAILLKDDIPSLHAVVISLRFNGDRVSLKNSKMGQLLIFSMNSLPNYYAPLYGNGWNDALPGCGKGWNHVEVKLNVAPGKAYKVRPNSHIPTYKPFYPSFFSWLCILHSPSSSSSSSSINYAWKYDVFISFRGQDTRYSFTGNLYKALCDKGIHAFIDDEELQTGDEITPSLLEAIKQSRIAVIVLSPNYASSSFCLDELVNILDFIKGNNRLVLPVFYDVDPSDVRHQRSSFGEAMIEHEKRFKNDMNKVQKWKEALQQVSNLSGYHFKYGDGYEYMFIGNMVENISKKIRRRVPLPVADHLVGLESPVSKVSSLLDVESNNGVLMVGIHGIGGIGKTTLALTVYNLIADNFESSCFLENVRENSNRHGLVHLQTILLYELLGEKDIKLTSSKQGTSEIQKRLCGKKVLLVLDDVDEKEQLKAIAGKPDWFGPGSRVMITTWDKHLLTLYSVERTYEVKGLNKNESFSLLTWKAFKTDTVSPRYASVLTCAVKYASGLPLALEVIGSNLFGKDLEQWQSALDQYEKILDNKIRKILQVSFDALGKDVRSVFLDIACCFKGYTLMEVTNLLQAHYGSCMRYHVGVLVEKSLIKIDENGKVMIHDLIEDMGKAIVLEESPEMPGKRSRLWFYQDILRVLENNQKLVSLKVLNFDDSDSLKEIPDVSSLQTLQEFSFRRCRNLVTIHSSIGFLPKLKILNAEDCSKLKNFPPAINLPSLEELGLSGCPSLESFPEIAEEMENVGWLDLEGTGIKDLPCSFRNLSGLWYLKMSRNNEMCKIPSVISMMPQLCSCYIWGGGDKGRVSAKQEEGLQGILTHSLPSSNLQHLYLPNWKLSDEFFPLAVAWFPNVKCLDLRGNDFTVLPQCIQQFRFLWWLNVDDCEHLREIKGIPPSMKDFAAINCKSLSPRGTSMLINKQLHENGGMTFALPGRRIPRWFERHKRGESISFWFRGNYFPFKGLCLAILIKDELTFPVWIRPIVTINGNQVPRGREIKMDQLFIFDLSMTNCYDYDEALSFEDEWNHAEVSYEARDNVYRVVPTESIAKEIGMHILKLKQESSIMQDIRFTYPYEKTKLIIMMLSIVYHKHTTSLLMKTCIDF</sequence>
<dbReference type="Pfam" id="PF23286">
    <property type="entry name" value="LRR_13"/>
    <property type="match status" value="1"/>
</dbReference>
<dbReference type="PROSITE" id="PS50104">
    <property type="entry name" value="TIR"/>
    <property type="match status" value="1"/>
</dbReference>
<evidence type="ECO:0000256" key="3">
    <source>
        <dbReference type="ARBA" id="ARBA00022821"/>
    </source>
</evidence>
<dbReference type="InterPro" id="IPR044974">
    <property type="entry name" value="Disease_R_plants"/>
</dbReference>
<dbReference type="PANTHER" id="PTHR11017">
    <property type="entry name" value="LEUCINE-RICH REPEAT-CONTAINING PROTEIN"/>
    <property type="match status" value="1"/>
</dbReference>
<dbReference type="Proteomes" id="UP001341840">
    <property type="component" value="Unassembled WGS sequence"/>
</dbReference>
<dbReference type="Gene3D" id="3.40.50.10140">
    <property type="entry name" value="Toll/interleukin-1 receptor homology (TIR) domain"/>
    <property type="match status" value="1"/>
</dbReference>
<accession>A0ABU6T3A7</accession>
<dbReference type="SUPFAM" id="SSF52540">
    <property type="entry name" value="P-loop containing nucleoside triphosphate hydrolases"/>
    <property type="match status" value="1"/>
</dbReference>
<dbReference type="Pfam" id="PF23282">
    <property type="entry name" value="WHD_ROQ1"/>
    <property type="match status" value="1"/>
</dbReference>
<dbReference type="InterPro" id="IPR058192">
    <property type="entry name" value="WHD_ROQ1-like"/>
</dbReference>
<feature type="domain" description="TIR" evidence="4">
    <location>
        <begin position="158"/>
        <end position="330"/>
    </location>
</feature>
<dbReference type="InterPro" id="IPR042197">
    <property type="entry name" value="Apaf_helical"/>
</dbReference>
<keyword evidence="3" id="KW-0611">Plant defense</keyword>
<keyword evidence="2" id="KW-0677">Repeat</keyword>
<dbReference type="SUPFAM" id="SSF52058">
    <property type="entry name" value="L domain-like"/>
    <property type="match status" value="1"/>
</dbReference>